<dbReference type="Pfam" id="PF04185">
    <property type="entry name" value="Phosphoesterase"/>
    <property type="match status" value="1"/>
</dbReference>
<feature type="signal peptide" evidence="3">
    <location>
        <begin position="1"/>
        <end position="20"/>
    </location>
</feature>
<organism evidence="4 5">
    <name type="scientific">Tunturiibacter gelidiferens</name>
    <dbReference type="NCBI Taxonomy" id="3069689"/>
    <lineage>
        <taxon>Bacteria</taxon>
        <taxon>Pseudomonadati</taxon>
        <taxon>Acidobacteriota</taxon>
        <taxon>Terriglobia</taxon>
        <taxon>Terriglobales</taxon>
        <taxon>Acidobacteriaceae</taxon>
        <taxon>Tunturiibacter</taxon>
    </lineage>
</organism>
<evidence type="ECO:0000256" key="3">
    <source>
        <dbReference type="SAM" id="SignalP"/>
    </source>
</evidence>
<keyword evidence="5" id="KW-1185">Reference proteome</keyword>
<dbReference type="Proteomes" id="UP000535182">
    <property type="component" value="Unassembled WGS sequence"/>
</dbReference>
<dbReference type="InterPro" id="IPR007312">
    <property type="entry name" value="Phosphoesterase"/>
</dbReference>
<dbReference type="EC" id="3.1.4.3" evidence="4"/>
<proteinExistence type="predicted"/>
<sequence>MIRKLLALSLTTTLILSGCGQGTVSTPAGNGNANTTPPPTPPTPTTSSAVIKHVVVIFGENISFDHYFGTYPSAANLPSNKSQFTAKANTPVPVNLTSANLLNNNPNRNILNAAGASNPFRLDIAQASTADQDHDYGPEQMAFDNGKMDLFPLSVGTPNATTLSQSTGAPAVTATTGLTMGYYDGNTTTALWNYAQRYALNDHSYGTTFGPSTPGAINLVSGQTNGAVDTDNSGATVADGQGGLTLNSDADPTGDICSGSGTVSMTGKNIGDLLNAAKVTWGFFEGGFDLTVTNPDGSTGCNRTTTSAITKTKKNDYIQHHEPFQYYTSTQNLNHLRPTSVAAIGSTDQANHQYDTHDFIDALEAGNMPAVSFLKAPGYQDAHAGYSDPIDEQFFVVNMINAIQTSSFWSSTAIIIAYDDSDGWYDHLFNIINGSNSAQDAFTSPGVCSTSTANGSNALAGVATTNPVQGRCGYGPRLPLLVISPWSQANYVDHTVTDQSSITKFIEDTFLSSARIGSGSFDAVAGSLNNMFNFTNGAVVPNPNVVVLNPNTGLAANGN</sequence>
<evidence type="ECO:0000313" key="4">
    <source>
        <dbReference type="EMBL" id="MBB5327397.1"/>
    </source>
</evidence>
<protein>
    <submittedName>
        <fullName evidence="4">Phospholipase C</fullName>
        <ecNumber evidence="4">3.1.4.3</ecNumber>
    </submittedName>
</protein>
<dbReference type="PROSITE" id="PS51257">
    <property type="entry name" value="PROKAR_LIPOPROTEIN"/>
    <property type="match status" value="1"/>
</dbReference>
<keyword evidence="1 4" id="KW-0378">Hydrolase</keyword>
<comment type="caution">
    <text evidence="4">The sequence shown here is derived from an EMBL/GenBank/DDBJ whole genome shotgun (WGS) entry which is preliminary data.</text>
</comment>
<evidence type="ECO:0000256" key="2">
    <source>
        <dbReference type="SAM" id="MobiDB-lite"/>
    </source>
</evidence>
<dbReference type="CDD" id="cd16013">
    <property type="entry name" value="AcpA"/>
    <property type="match status" value="1"/>
</dbReference>
<dbReference type="InterPro" id="IPR017850">
    <property type="entry name" value="Alkaline_phosphatase_core_sf"/>
</dbReference>
<feature type="region of interest" description="Disordered" evidence="2">
    <location>
        <begin position="26"/>
        <end position="46"/>
    </location>
</feature>
<dbReference type="PANTHER" id="PTHR31956:SF1">
    <property type="entry name" value="NON-SPECIFIC PHOSPHOLIPASE C1"/>
    <property type="match status" value="1"/>
</dbReference>
<keyword evidence="3" id="KW-0732">Signal</keyword>
<dbReference type="EMBL" id="JACHEB010000002">
    <property type="protein sequence ID" value="MBB5327397.1"/>
    <property type="molecule type" value="Genomic_DNA"/>
</dbReference>
<name>A0A9X0U416_9BACT</name>
<dbReference type="GO" id="GO:0034480">
    <property type="term" value="F:phosphatidylcholine phospholipase C activity"/>
    <property type="evidence" value="ECO:0007669"/>
    <property type="project" value="UniProtKB-EC"/>
</dbReference>
<dbReference type="AlphaFoldDB" id="A0A9X0U416"/>
<accession>A0A9X0U416</accession>
<feature type="chain" id="PRO_5040879216" evidence="3">
    <location>
        <begin position="21"/>
        <end position="559"/>
    </location>
</feature>
<gene>
    <name evidence="4" type="ORF">HDF14_001002</name>
</gene>
<dbReference type="RefSeq" id="WP_183974061.1">
    <property type="nucleotide sequence ID" value="NZ_JACHEB010000002.1"/>
</dbReference>
<reference evidence="4 5" key="1">
    <citation type="submission" date="2020-08" db="EMBL/GenBank/DDBJ databases">
        <title>Genomic Encyclopedia of Type Strains, Phase IV (KMG-V): Genome sequencing to study the core and pangenomes of soil and plant-associated prokaryotes.</title>
        <authorList>
            <person name="Whitman W."/>
        </authorList>
    </citation>
    <scope>NUCLEOTIDE SEQUENCE [LARGE SCALE GENOMIC DNA]</scope>
    <source>
        <strain evidence="4 5">X5P2</strain>
    </source>
</reference>
<feature type="compositionally biased region" description="Low complexity" evidence="2">
    <location>
        <begin position="26"/>
        <end position="35"/>
    </location>
</feature>
<evidence type="ECO:0000313" key="5">
    <source>
        <dbReference type="Proteomes" id="UP000535182"/>
    </source>
</evidence>
<dbReference type="PANTHER" id="PTHR31956">
    <property type="entry name" value="NON-SPECIFIC PHOSPHOLIPASE C4-RELATED"/>
    <property type="match status" value="1"/>
</dbReference>
<evidence type="ECO:0000256" key="1">
    <source>
        <dbReference type="ARBA" id="ARBA00022801"/>
    </source>
</evidence>
<dbReference type="Gene3D" id="3.40.720.10">
    <property type="entry name" value="Alkaline Phosphatase, subunit A"/>
    <property type="match status" value="2"/>
</dbReference>